<dbReference type="PROSITE" id="PS50929">
    <property type="entry name" value="ABC_TM1F"/>
    <property type="match status" value="1"/>
</dbReference>
<evidence type="ECO:0000256" key="4">
    <source>
        <dbReference type="ARBA" id="ARBA00022840"/>
    </source>
</evidence>
<feature type="transmembrane region" description="Helical" evidence="7">
    <location>
        <begin position="162"/>
        <end position="183"/>
    </location>
</feature>
<dbReference type="InterPro" id="IPR036640">
    <property type="entry name" value="ABC1_TM_sf"/>
</dbReference>
<evidence type="ECO:0000259" key="9">
    <source>
        <dbReference type="PROSITE" id="PS50929"/>
    </source>
</evidence>
<dbReference type="InterPro" id="IPR039421">
    <property type="entry name" value="Type_1_exporter"/>
</dbReference>
<dbReference type="GO" id="GO:0005524">
    <property type="term" value="F:ATP binding"/>
    <property type="evidence" value="ECO:0007669"/>
    <property type="project" value="UniProtKB-KW"/>
</dbReference>
<evidence type="ECO:0000256" key="6">
    <source>
        <dbReference type="ARBA" id="ARBA00023136"/>
    </source>
</evidence>
<dbReference type="GO" id="GO:0016887">
    <property type="term" value="F:ATP hydrolysis activity"/>
    <property type="evidence" value="ECO:0007669"/>
    <property type="project" value="InterPro"/>
</dbReference>
<keyword evidence="2 7" id="KW-0812">Transmembrane</keyword>
<dbReference type="SMART" id="SM00382">
    <property type="entry name" value="AAA"/>
    <property type="match status" value="1"/>
</dbReference>
<gene>
    <name evidence="10" type="ORF">NS319_10060</name>
</gene>
<dbReference type="Proteomes" id="UP000072867">
    <property type="component" value="Unassembled WGS sequence"/>
</dbReference>
<evidence type="ECO:0000256" key="5">
    <source>
        <dbReference type="ARBA" id="ARBA00022989"/>
    </source>
</evidence>
<dbReference type="Gene3D" id="3.40.50.300">
    <property type="entry name" value="P-loop containing nucleotide triphosphate hydrolases"/>
    <property type="match status" value="1"/>
</dbReference>
<evidence type="ECO:0000256" key="2">
    <source>
        <dbReference type="ARBA" id="ARBA00022692"/>
    </source>
</evidence>
<dbReference type="PATRIC" id="fig|33051.3.peg.3182"/>
<feature type="transmembrane region" description="Helical" evidence="7">
    <location>
        <begin position="137"/>
        <end position="156"/>
    </location>
</feature>
<keyword evidence="6 7" id="KW-0472">Membrane</keyword>
<evidence type="ECO:0000256" key="7">
    <source>
        <dbReference type="SAM" id="Phobius"/>
    </source>
</evidence>
<evidence type="ECO:0000313" key="10">
    <source>
        <dbReference type="EMBL" id="KTT69606.1"/>
    </source>
</evidence>
<keyword evidence="3" id="KW-0547">Nucleotide-binding</keyword>
<dbReference type="GO" id="GO:0140359">
    <property type="term" value="F:ABC-type transporter activity"/>
    <property type="evidence" value="ECO:0007669"/>
    <property type="project" value="InterPro"/>
</dbReference>
<dbReference type="InterPro" id="IPR027417">
    <property type="entry name" value="P-loop_NTPase"/>
</dbReference>
<dbReference type="EMBL" id="LDTD01000064">
    <property type="protein sequence ID" value="KTT69606.1"/>
    <property type="molecule type" value="Genomic_DNA"/>
</dbReference>
<dbReference type="STRING" id="33051.SB4_08465"/>
<feature type="domain" description="ABC transporter" evidence="8">
    <location>
        <begin position="307"/>
        <end position="533"/>
    </location>
</feature>
<dbReference type="SUPFAM" id="SSF90123">
    <property type="entry name" value="ABC transporter transmembrane region"/>
    <property type="match status" value="1"/>
</dbReference>
<name>A0A147HXG9_9SPHN</name>
<feature type="transmembrane region" description="Helical" evidence="7">
    <location>
        <begin position="274"/>
        <end position="293"/>
    </location>
</feature>
<feature type="domain" description="ABC transmembrane type-1" evidence="9">
    <location>
        <begin position="21"/>
        <end position="268"/>
    </location>
</feature>
<evidence type="ECO:0000259" key="8">
    <source>
        <dbReference type="PROSITE" id="PS50893"/>
    </source>
</evidence>
<dbReference type="Pfam" id="PF00005">
    <property type="entry name" value="ABC_tran"/>
    <property type="match status" value="1"/>
</dbReference>
<sequence length="533" mass="55079">MTLHDLIAAERQRARRRLRRAGLCAALVAAASVMLLALSGWFLTAAALAGGAGIVAAQAFNYMLPSAAIRLLAILRTGARYGERLASHGAAFGALARLRPALYRAITAAPPSVALSLGRGEATARLIGDVDAVEWRFVRLSGPWGMVAALVSGATLTWLGGWWSMIATMACAGGALGLGRVWATRLEQPGRAVQQAMGVLREEVAMCGGAAAELRCFGLEDWAVARIAAAGDRLAEAQAQAVAVAARFEGLHAISVALAAASALVLSAGAGAPVAALAALAAAMTVDAIAPMLRAMTETGRFREAEVRLDAVFAAAETAPPATGARGAATLVIDGDLFAPGSRVALTGPSGSGKTSLVEGLLGLRALSPGRVLIDGRDAATLGPETLRTTFAWAPQDAALMAGTARDNLRLAVPDATEERLWDALRDAALDGVVRGLPQGLDTWLGDDGARLSGGERRRLSLARAYLGEAPWLLLDEPGEGLDADVAAEIARRLDARLRRTGQGLVLVSHRPALSALCDRHHAVTAGLRRCAA</sequence>
<evidence type="ECO:0000256" key="3">
    <source>
        <dbReference type="ARBA" id="ARBA00022741"/>
    </source>
</evidence>
<keyword evidence="4" id="KW-0067">ATP-binding</keyword>
<dbReference type="SUPFAM" id="SSF52540">
    <property type="entry name" value="P-loop containing nucleoside triphosphate hydrolases"/>
    <property type="match status" value="1"/>
</dbReference>
<evidence type="ECO:0000313" key="11">
    <source>
        <dbReference type="Proteomes" id="UP000072867"/>
    </source>
</evidence>
<dbReference type="PROSITE" id="PS50893">
    <property type="entry name" value="ABC_TRANSPORTER_2"/>
    <property type="match status" value="1"/>
</dbReference>
<protein>
    <submittedName>
        <fullName evidence="10">Cysteine ABC transporter permease</fullName>
    </submittedName>
</protein>
<dbReference type="InterPro" id="IPR003593">
    <property type="entry name" value="AAA+_ATPase"/>
</dbReference>
<evidence type="ECO:0000256" key="1">
    <source>
        <dbReference type="ARBA" id="ARBA00004651"/>
    </source>
</evidence>
<comment type="subcellular location">
    <subcellularLocation>
        <location evidence="1">Cell membrane</location>
        <topology evidence="1">Multi-pass membrane protein</topology>
    </subcellularLocation>
</comment>
<feature type="transmembrane region" description="Helical" evidence="7">
    <location>
        <begin position="21"/>
        <end position="43"/>
    </location>
</feature>
<dbReference type="PROSITE" id="PS00211">
    <property type="entry name" value="ABC_TRANSPORTER_1"/>
    <property type="match status" value="1"/>
</dbReference>
<accession>A0A147HXG9</accession>
<proteinExistence type="predicted"/>
<dbReference type="InterPro" id="IPR003439">
    <property type="entry name" value="ABC_transporter-like_ATP-bd"/>
</dbReference>
<dbReference type="Gene3D" id="1.20.1560.10">
    <property type="entry name" value="ABC transporter type 1, transmembrane domain"/>
    <property type="match status" value="1"/>
</dbReference>
<dbReference type="InterPro" id="IPR017871">
    <property type="entry name" value="ABC_transporter-like_CS"/>
</dbReference>
<dbReference type="PANTHER" id="PTHR24221">
    <property type="entry name" value="ATP-BINDING CASSETTE SUB-FAMILY B"/>
    <property type="match status" value="1"/>
</dbReference>
<dbReference type="RefSeq" id="WP_058733500.1">
    <property type="nucleotide sequence ID" value="NZ_LDTD01000064.1"/>
</dbReference>
<organism evidence="10 11">
    <name type="scientific">Sphingomonas sanguinis</name>
    <dbReference type="NCBI Taxonomy" id="33051"/>
    <lineage>
        <taxon>Bacteria</taxon>
        <taxon>Pseudomonadati</taxon>
        <taxon>Pseudomonadota</taxon>
        <taxon>Alphaproteobacteria</taxon>
        <taxon>Sphingomonadales</taxon>
        <taxon>Sphingomonadaceae</taxon>
        <taxon>Sphingomonas</taxon>
    </lineage>
</organism>
<reference evidence="10 11" key="1">
    <citation type="journal article" date="2016" name="Front. Microbiol.">
        <title>Genomic Resource of Rice Seed Associated Bacteria.</title>
        <authorList>
            <person name="Midha S."/>
            <person name="Bansal K."/>
            <person name="Sharma S."/>
            <person name="Kumar N."/>
            <person name="Patil P.P."/>
            <person name="Chaudhry V."/>
            <person name="Patil P.B."/>
        </authorList>
    </citation>
    <scope>NUCLEOTIDE SEQUENCE [LARGE SCALE GENOMIC DNA]</scope>
    <source>
        <strain evidence="10 11">NS319</strain>
    </source>
</reference>
<keyword evidence="5 7" id="KW-1133">Transmembrane helix</keyword>
<dbReference type="PANTHER" id="PTHR24221:SF590">
    <property type="entry name" value="COMPONENT LINKED WITH THE ASSEMBLY OF CYTOCHROME' TRANSPORT TRANSMEMBRANE ATP-BINDING PROTEIN ABC TRANSPORTER CYDD-RELATED"/>
    <property type="match status" value="1"/>
</dbReference>
<feature type="transmembrane region" description="Helical" evidence="7">
    <location>
        <begin position="49"/>
        <end position="75"/>
    </location>
</feature>
<comment type="caution">
    <text evidence="10">The sequence shown here is derived from an EMBL/GenBank/DDBJ whole genome shotgun (WGS) entry which is preliminary data.</text>
</comment>
<dbReference type="AlphaFoldDB" id="A0A147HXG9"/>
<dbReference type="InterPro" id="IPR011527">
    <property type="entry name" value="ABC1_TM_dom"/>
</dbReference>
<dbReference type="GO" id="GO:0005886">
    <property type="term" value="C:plasma membrane"/>
    <property type="evidence" value="ECO:0007669"/>
    <property type="project" value="UniProtKB-SubCell"/>
</dbReference>